<dbReference type="PANTHER" id="PTHR12770">
    <property type="entry name" value="RUS1 FAMILY PROTEIN C16ORF58"/>
    <property type="match status" value="1"/>
</dbReference>
<keyword evidence="5 7" id="KW-0472">Membrane</keyword>
<feature type="compositionally biased region" description="Basic and acidic residues" evidence="6">
    <location>
        <begin position="536"/>
        <end position="546"/>
    </location>
</feature>
<feature type="domain" description="Protein root UVB sensitive/RUS" evidence="8">
    <location>
        <begin position="40"/>
        <end position="273"/>
    </location>
</feature>
<dbReference type="Pfam" id="PF24160">
    <property type="entry name" value="UVB_sens_C"/>
    <property type="match status" value="1"/>
</dbReference>
<evidence type="ECO:0000313" key="11">
    <source>
        <dbReference type="Proteomes" id="UP000494106"/>
    </source>
</evidence>
<dbReference type="Proteomes" id="UP000494106">
    <property type="component" value="Unassembled WGS sequence"/>
</dbReference>
<dbReference type="PANTHER" id="PTHR12770:SF31">
    <property type="entry name" value="RUS FAMILY MEMBER 1"/>
    <property type="match status" value="1"/>
</dbReference>
<dbReference type="EMBL" id="CADEBC010000208">
    <property type="protein sequence ID" value="CAB3225791.1"/>
    <property type="molecule type" value="Genomic_DNA"/>
</dbReference>
<evidence type="ECO:0000259" key="9">
    <source>
        <dbReference type="Pfam" id="PF24160"/>
    </source>
</evidence>
<comment type="caution">
    <text evidence="10">The sequence shown here is derived from an EMBL/GenBank/DDBJ whole genome shotgun (WGS) entry which is preliminary data.</text>
</comment>
<evidence type="ECO:0000256" key="3">
    <source>
        <dbReference type="ARBA" id="ARBA00022692"/>
    </source>
</evidence>
<keyword evidence="4 7" id="KW-1133">Transmembrane helix</keyword>
<evidence type="ECO:0000256" key="4">
    <source>
        <dbReference type="ARBA" id="ARBA00022989"/>
    </source>
</evidence>
<dbReference type="InterPro" id="IPR006968">
    <property type="entry name" value="RUS_fam"/>
</dbReference>
<evidence type="ECO:0000256" key="5">
    <source>
        <dbReference type="ARBA" id="ARBA00023136"/>
    </source>
</evidence>
<evidence type="ECO:0000259" key="8">
    <source>
        <dbReference type="Pfam" id="PF04884"/>
    </source>
</evidence>
<keyword evidence="11" id="KW-1185">Reference proteome</keyword>
<name>A0A8S0Z5T5_ARCPL</name>
<dbReference type="InterPro" id="IPR055412">
    <property type="entry name" value="UVB_sens_C"/>
</dbReference>
<organism evidence="10 11">
    <name type="scientific">Arctia plantaginis</name>
    <name type="common">Wood tiger moth</name>
    <name type="synonym">Phalaena plantaginis</name>
    <dbReference type="NCBI Taxonomy" id="874455"/>
    <lineage>
        <taxon>Eukaryota</taxon>
        <taxon>Metazoa</taxon>
        <taxon>Ecdysozoa</taxon>
        <taxon>Arthropoda</taxon>
        <taxon>Hexapoda</taxon>
        <taxon>Insecta</taxon>
        <taxon>Pterygota</taxon>
        <taxon>Neoptera</taxon>
        <taxon>Endopterygota</taxon>
        <taxon>Lepidoptera</taxon>
        <taxon>Glossata</taxon>
        <taxon>Ditrysia</taxon>
        <taxon>Noctuoidea</taxon>
        <taxon>Erebidae</taxon>
        <taxon>Arctiinae</taxon>
        <taxon>Arctia</taxon>
    </lineage>
</organism>
<protein>
    <submittedName>
        <fullName evidence="10">Uncharacterized protein</fullName>
    </submittedName>
</protein>
<dbReference type="InterPro" id="IPR054549">
    <property type="entry name" value="UVB_sens_RUS_dom"/>
</dbReference>
<proteinExistence type="inferred from homology"/>
<feature type="transmembrane region" description="Helical" evidence="7">
    <location>
        <begin position="215"/>
        <end position="241"/>
    </location>
</feature>
<reference evidence="10 11" key="1">
    <citation type="submission" date="2020-04" db="EMBL/GenBank/DDBJ databases">
        <authorList>
            <person name="Wallbank WR R."/>
            <person name="Pardo Diaz C."/>
            <person name="Kozak K."/>
            <person name="Martin S."/>
            <person name="Jiggins C."/>
            <person name="Moest M."/>
            <person name="Warren A I."/>
            <person name="Byers J.R.P. K."/>
            <person name="Montejo-Kovacevich G."/>
            <person name="Yen C E."/>
        </authorList>
    </citation>
    <scope>NUCLEOTIDE SEQUENCE [LARGE SCALE GENOMIC DNA]</scope>
</reference>
<comment type="similarity">
    <text evidence="2">Belongs to the RUS1 family.</text>
</comment>
<comment type="subcellular location">
    <subcellularLocation>
        <location evidence="1">Membrane</location>
    </subcellularLocation>
</comment>
<feature type="region of interest" description="Disordered" evidence="6">
    <location>
        <begin position="527"/>
        <end position="546"/>
    </location>
</feature>
<feature type="domain" description="Root UVB sensitive protein C-terminal" evidence="9">
    <location>
        <begin position="276"/>
        <end position="467"/>
    </location>
</feature>
<dbReference type="AlphaFoldDB" id="A0A8S0Z5T5"/>
<evidence type="ECO:0000256" key="2">
    <source>
        <dbReference type="ARBA" id="ARBA00007558"/>
    </source>
</evidence>
<dbReference type="OrthoDB" id="364779at2759"/>
<dbReference type="Pfam" id="PF04884">
    <property type="entry name" value="UVB_sens_prot"/>
    <property type="match status" value="1"/>
</dbReference>
<evidence type="ECO:0000256" key="7">
    <source>
        <dbReference type="SAM" id="Phobius"/>
    </source>
</evidence>
<accession>A0A8S0Z5T5</accession>
<evidence type="ECO:0000256" key="6">
    <source>
        <dbReference type="SAM" id="MobiDB-lite"/>
    </source>
</evidence>
<gene>
    <name evidence="10" type="ORF">APLA_LOCUS2590</name>
</gene>
<dbReference type="GO" id="GO:0016020">
    <property type="term" value="C:membrane"/>
    <property type="evidence" value="ECO:0007669"/>
    <property type="project" value="UniProtKB-SubCell"/>
</dbReference>
<sequence>MYTIHEGEIVFKEKYGSVAQTRLYVKPPEQETIVTLEEQSVRDYINFFKKLFLPQGYPDSVTNDYITYQFWDTAQAFCSTITGTLATQEVLRGVGVGDTNATPLAATITWVLKDACGHLGRIMFAYSHGSYLDAYSKKWRLYADTLNDAAMCIEVALPWFKHFTTLVLCITTIMKSIVGVAGGATRAAMTQHHALRGNMADVSAKDSAQETAVNLIGSLTALLIIGMFGNSMVIFGTMIILHIMFNYFAVRAVCLRTLNEPRFLQVIDVYLKEEMLLSPCEINKNEPIVFYQMGTNILDLKLCGFKIKTGMSMKTLMDQNVKALYVKKINEVYQYREYVLFPDVARRKMYVVLRETATISDTLCAYFHAVLLSIVICAINDFPLAVHKPQNNILKPFGEVCLALQQAEWSRDETRHQNAILDQSPSIELMVYLDKIVNQEWIQMKRGLLNIGWDLSKHLLVVDEWRICTARIVTRAISVDKTANASLLPSSQVITFSESKNINIADIEERDTYTIEPETIEKSVNNTALPNMPQEIVKEGSKPRSK</sequence>
<evidence type="ECO:0000256" key="1">
    <source>
        <dbReference type="ARBA" id="ARBA00004370"/>
    </source>
</evidence>
<evidence type="ECO:0000313" key="10">
    <source>
        <dbReference type="EMBL" id="CAB3225791.1"/>
    </source>
</evidence>
<keyword evidence="3 7" id="KW-0812">Transmembrane</keyword>